<dbReference type="Proteomes" id="UP001152803">
    <property type="component" value="Unassembled WGS sequence"/>
</dbReference>
<dbReference type="GO" id="GO:0042102">
    <property type="term" value="P:positive regulation of T cell proliferation"/>
    <property type="evidence" value="ECO:0007669"/>
    <property type="project" value="TreeGrafter"/>
</dbReference>
<keyword evidence="6 11" id="KW-0472">Membrane</keyword>
<dbReference type="SMART" id="SM00409">
    <property type="entry name" value="IG"/>
    <property type="match status" value="1"/>
</dbReference>
<feature type="domain" description="Ig-like" evidence="13">
    <location>
        <begin position="44"/>
        <end position="147"/>
    </location>
</feature>
<dbReference type="InterPro" id="IPR007110">
    <property type="entry name" value="Ig-like_dom"/>
</dbReference>
<dbReference type="GO" id="GO:0071222">
    <property type="term" value="P:cellular response to lipopolysaccharide"/>
    <property type="evidence" value="ECO:0007669"/>
    <property type="project" value="TreeGrafter"/>
</dbReference>
<comment type="caution">
    <text evidence="14">The sequence shown here is derived from an EMBL/GenBank/DDBJ whole genome shotgun (WGS) entry which is preliminary data.</text>
</comment>
<feature type="signal peptide" evidence="12">
    <location>
        <begin position="1"/>
        <end position="37"/>
    </location>
</feature>
<keyword evidence="8" id="KW-0675">Receptor</keyword>
<dbReference type="SUPFAM" id="SSF48726">
    <property type="entry name" value="Immunoglobulin"/>
    <property type="match status" value="1"/>
</dbReference>
<name>A0A9Q1E0V5_CONCO</name>
<evidence type="ECO:0000313" key="14">
    <source>
        <dbReference type="EMBL" id="KAJ8287583.1"/>
    </source>
</evidence>
<keyword evidence="5 11" id="KW-1133">Transmembrane helix</keyword>
<dbReference type="Gene3D" id="2.60.40.10">
    <property type="entry name" value="Immunoglobulins"/>
    <property type="match status" value="1"/>
</dbReference>
<dbReference type="GO" id="GO:0009897">
    <property type="term" value="C:external side of plasma membrane"/>
    <property type="evidence" value="ECO:0007669"/>
    <property type="project" value="TreeGrafter"/>
</dbReference>
<dbReference type="PANTHER" id="PTHR25466">
    <property type="entry name" value="T-LYMPHOCYTE ACTIVATION ANTIGEN"/>
    <property type="match status" value="1"/>
</dbReference>
<dbReference type="InterPro" id="IPR036179">
    <property type="entry name" value="Ig-like_dom_sf"/>
</dbReference>
<keyword evidence="9" id="KW-0325">Glycoprotein</keyword>
<dbReference type="AlphaFoldDB" id="A0A9Q1E0V5"/>
<keyword evidence="3 11" id="KW-0812">Transmembrane</keyword>
<dbReference type="EMBL" id="JAFJMO010000001">
    <property type="protein sequence ID" value="KAJ8287583.1"/>
    <property type="molecule type" value="Genomic_DNA"/>
</dbReference>
<evidence type="ECO:0000256" key="6">
    <source>
        <dbReference type="ARBA" id="ARBA00023136"/>
    </source>
</evidence>
<dbReference type="InterPro" id="IPR051713">
    <property type="entry name" value="T-cell_Activation_Regulation"/>
</dbReference>
<keyword evidence="10" id="KW-0393">Immunoglobulin domain</keyword>
<keyword evidence="15" id="KW-1185">Reference proteome</keyword>
<feature type="chain" id="PRO_5040347535" description="Ig-like domain-containing protein" evidence="12">
    <location>
        <begin position="38"/>
        <end position="271"/>
    </location>
</feature>
<dbReference type="GO" id="GO:0031295">
    <property type="term" value="P:T cell costimulation"/>
    <property type="evidence" value="ECO:0007669"/>
    <property type="project" value="TreeGrafter"/>
</dbReference>
<evidence type="ECO:0000256" key="3">
    <source>
        <dbReference type="ARBA" id="ARBA00022692"/>
    </source>
</evidence>
<evidence type="ECO:0000256" key="12">
    <source>
        <dbReference type="SAM" id="SignalP"/>
    </source>
</evidence>
<evidence type="ECO:0000256" key="5">
    <source>
        <dbReference type="ARBA" id="ARBA00022989"/>
    </source>
</evidence>
<gene>
    <name evidence="14" type="ORF">COCON_G00002420</name>
</gene>
<dbReference type="GO" id="GO:0007166">
    <property type="term" value="P:cell surface receptor signaling pathway"/>
    <property type="evidence" value="ECO:0007669"/>
    <property type="project" value="TreeGrafter"/>
</dbReference>
<dbReference type="OrthoDB" id="10015491at2759"/>
<comment type="subcellular location">
    <subcellularLocation>
        <location evidence="1">Cell membrane</location>
        <topology evidence="1">Single-pass type I membrane protein</topology>
    </subcellularLocation>
</comment>
<evidence type="ECO:0000256" key="1">
    <source>
        <dbReference type="ARBA" id="ARBA00004251"/>
    </source>
</evidence>
<dbReference type="GO" id="GO:0006955">
    <property type="term" value="P:immune response"/>
    <property type="evidence" value="ECO:0007669"/>
    <property type="project" value="TreeGrafter"/>
</dbReference>
<evidence type="ECO:0000256" key="9">
    <source>
        <dbReference type="ARBA" id="ARBA00023180"/>
    </source>
</evidence>
<dbReference type="GO" id="GO:0042130">
    <property type="term" value="P:negative regulation of T cell proliferation"/>
    <property type="evidence" value="ECO:0007669"/>
    <property type="project" value="TreeGrafter"/>
</dbReference>
<keyword evidence="4 12" id="KW-0732">Signal</keyword>
<feature type="transmembrane region" description="Helical" evidence="11">
    <location>
        <begin position="244"/>
        <end position="267"/>
    </location>
</feature>
<dbReference type="InterPro" id="IPR013783">
    <property type="entry name" value="Ig-like_fold"/>
</dbReference>
<evidence type="ECO:0000256" key="2">
    <source>
        <dbReference type="ARBA" id="ARBA00022475"/>
    </source>
</evidence>
<reference evidence="14" key="1">
    <citation type="journal article" date="2023" name="Science">
        <title>Genome structures resolve the early diversification of teleost fishes.</title>
        <authorList>
            <person name="Parey E."/>
            <person name="Louis A."/>
            <person name="Montfort J."/>
            <person name="Bouchez O."/>
            <person name="Roques C."/>
            <person name="Iampietro C."/>
            <person name="Lluch J."/>
            <person name="Castinel A."/>
            <person name="Donnadieu C."/>
            <person name="Desvignes T."/>
            <person name="Floi Bucao C."/>
            <person name="Jouanno E."/>
            <person name="Wen M."/>
            <person name="Mejri S."/>
            <person name="Dirks R."/>
            <person name="Jansen H."/>
            <person name="Henkel C."/>
            <person name="Chen W.J."/>
            <person name="Zahm M."/>
            <person name="Cabau C."/>
            <person name="Klopp C."/>
            <person name="Thompson A.W."/>
            <person name="Robinson-Rechavi M."/>
            <person name="Braasch I."/>
            <person name="Lecointre G."/>
            <person name="Bobe J."/>
            <person name="Postlethwait J.H."/>
            <person name="Berthelot C."/>
            <person name="Roest Crollius H."/>
            <person name="Guiguen Y."/>
        </authorList>
    </citation>
    <scope>NUCLEOTIDE SEQUENCE</scope>
    <source>
        <strain evidence="14">Concon-B</strain>
    </source>
</reference>
<protein>
    <recommendedName>
        <fullName evidence="13">Ig-like domain-containing protein</fullName>
    </recommendedName>
</protein>
<accession>A0A9Q1E0V5</accession>
<dbReference type="InterPro" id="IPR003599">
    <property type="entry name" value="Ig_sub"/>
</dbReference>
<evidence type="ECO:0000313" key="15">
    <source>
        <dbReference type="Proteomes" id="UP001152803"/>
    </source>
</evidence>
<dbReference type="InterPro" id="IPR013106">
    <property type="entry name" value="Ig_V-set"/>
</dbReference>
<evidence type="ECO:0000259" key="13">
    <source>
        <dbReference type="PROSITE" id="PS50835"/>
    </source>
</evidence>
<dbReference type="PROSITE" id="PS50835">
    <property type="entry name" value="IG_LIKE"/>
    <property type="match status" value="1"/>
</dbReference>
<evidence type="ECO:0000256" key="8">
    <source>
        <dbReference type="ARBA" id="ARBA00023170"/>
    </source>
</evidence>
<evidence type="ECO:0000256" key="10">
    <source>
        <dbReference type="ARBA" id="ARBA00023319"/>
    </source>
</evidence>
<dbReference type="Pfam" id="PF07686">
    <property type="entry name" value="V-set"/>
    <property type="match status" value="1"/>
</dbReference>
<dbReference type="PANTHER" id="PTHR25466:SF9">
    <property type="entry name" value="FIBRONECTIN TYPE-III DOMAIN-CONTAINING PROTEIN"/>
    <property type="match status" value="1"/>
</dbReference>
<proteinExistence type="predicted"/>
<organism evidence="14 15">
    <name type="scientific">Conger conger</name>
    <name type="common">Conger eel</name>
    <name type="synonym">Muraena conger</name>
    <dbReference type="NCBI Taxonomy" id="82655"/>
    <lineage>
        <taxon>Eukaryota</taxon>
        <taxon>Metazoa</taxon>
        <taxon>Chordata</taxon>
        <taxon>Craniata</taxon>
        <taxon>Vertebrata</taxon>
        <taxon>Euteleostomi</taxon>
        <taxon>Actinopterygii</taxon>
        <taxon>Neopterygii</taxon>
        <taxon>Teleostei</taxon>
        <taxon>Anguilliformes</taxon>
        <taxon>Congridae</taxon>
        <taxon>Conger</taxon>
    </lineage>
</organism>
<keyword evidence="7" id="KW-1015">Disulfide bond</keyword>
<sequence length="271" mass="30923">MRRQEDMSVCHGCVFSTRNSMWLSVSVLVLLLQETSGQIVTQTPSTVVSKLNGNATLSCRFSHTPDQEVKGVILYWYRRGPKNQDEYAYPTSHALPEYQNRVQTIERSKTAEDKSMVLLNVSWTDCHRYHCLLSYDIGKKPERKRGSGVLLQLYDSMTFGRVPEMGSSLRCSVRVSPDPGFRLSMFQNGEYVHTAYTVTPSPNYSTLSLILPILDGVRYECRLNHSSDVLLREAYYIPELPEPVFLYVAILLVPFIVCVIFLTVLLIQSRH</sequence>
<keyword evidence="2" id="KW-1003">Cell membrane</keyword>
<evidence type="ECO:0000256" key="7">
    <source>
        <dbReference type="ARBA" id="ARBA00023157"/>
    </source>
</evidence>
<evidence type="ECO:0000256" key="11">
    <source>
        <dbReference type="SAM" id="Phobius"/>
    </source>
</evidence>
<evidence type="ECO:0000256" key="4">
    <source>
        <dbReference type="ARBA" id="ARBA00022729"/>
    </source>
</evidence>